<dbReference type="OrthoDB" id="9087640at2"/>
<evidence type="ECO:0000313" key="2">
    <source>
        <dbReference type="Proteomes" id="UP000287188"/>
    </source>
</evidence>
<dbReference type="RefSeq" id="WP_126552487.1">
    <property type="nucleotide sequence ID" value="NZ_BIFS01000001.1"/>
</dbReference>
<reference evidence="2" key="1">
    <citation type="submission" date="2018-12" db="EMBL/GenBank/DDBJ databases">
        <title>Tengunoibacter tsumagoiensis gen. nov., sp. nov., Dictyobacter kobayashii sp. nov., D. alpinus sp. nov., and D. joshuensis sp. nov. and description of Dictyobacteraceae fam. nov. within the order Ktedonobacterales isolated from Tengu-no-mugimeshi.</title>
        <authorList>
            <person name="Wang C.M."/>
            <person name="Zheng Y."/>
            <person name="Sakai Y."/>
            <person name="Toyoda A."/>
            <person name="Minakuchi Y."/>
            <person name="Abe K."/>
            <person name="Yokota A."/>
            <person name="Yabe S."/>
        </authorList>
    </citation>
    <scope>NUCLEOTIDE SEQUENCE [LARGE SCALE GENOMIC DNA]</scope>
    <source>
        <strain evidence="2">Uno11</strain>
    </source>
</reference>
<sequence>MHFSPAFFDLQLRFADSIAQIYHLNFEDALLQYTNLYMQFIGRSFDPGHPLWQEYLTGLRQAPDKTMWTSSYYQRTRETQSPSSYGCFSYSYLPEEHIIRYHFVNADTSNSGPLSKERMPMRLQELTKMFAEIKKQFGDTSSVRGNSWLYNINAYRRLFPPQYTQTMQTEDDELQYMSLWGQFLRHDGRVHEERAASLLSCAQQQKSLNSLVKCFPYQVLSPQGSIASFYDFYAV</sequence>
<evidence type="ECO:0000313" key="1">
    <source>
        <dbReference type="EMBL" id="GCE20896.1"/>
    </source>
</evidence>
<proteinExistence type="predicted"/>
<keyword evidence="2" id="KW-1185">Reference proteome</keyword>
<dbReference type="Proteomes" id="UP000287188">
    <property type="component" value="Unassembled WGS sequence"/>
</dbReference>
<name>A0A402AP56_9CHLR</name>
<dbReference type="EMBL" id="BIFS01000001">
    <property type="protein sequence ID" value="GCE20896.1"/>
    <property type="molecule type" value="Genomic_DNA"/>
</dbReference>
<accession>A0A402AP56</accession>
<organism evidence="1 2">
    <name type="scientific">Dictyobacter kobayashii</name>
    <dbReference type="NCBI Taxonomy" id="2014872"/>
    <lineage>
        <taxon>Bacteria</taxon>
        <taxon>Bacillati</taxon>
        <taxon>Chloroflexota</taxon>
        <taxon>Ktedonobacteria</taxon>
        <taxon>Ktedonobacterales</taxon>
        <taxon>Dictyobacteraceae</taxon>
        <taxon>Dictyobacter</taxon>
    </lineage>
</organism>
<gene>
    <name evidence="1" type="ORF">KDK_46960</name>
</gene>
<comment type="caution">
    <text evidence="1">The sequence shown here is derived from an EMBL/GenBank/DDBJ whole genome shotgun (WGS) entry which is preliminary data.</text>
</comment>
<protein>
    <submittedName>
        <fullName evidence="1">Uncharacterized protein</fullName>
    </submittedName>
</protein>
<dbReference type="AlphaFoldDB" id="A0A402AP56"/>